<dbReference type="EC" id="3.1.-.-" evidence="5"/>
<evidence type="ECO:0000256" key="4">
    <source>
        <dbReference type="ARBA" id="ARBA00022801"/>
    </source>
</evidence>
<reference evidence="8" key="1">
    <citation type="submission" date="2016-01" db="EMBL/GenBank/DDBJ databases">
        <authorList>
            <person name="Mitreva M."/>
            <person name="Pepin K.H."/>
            <person name="Mihindukulasuriya K.A."/>
            <person name="Fulton R."/>
            <person name="Fronick C."/>
            <person name="O'Laughlin M."/>
            <person name="Miner T."/>
            <person name="Herter B."/>
            <person name="Rosa B.A."/>
            <person name="Cordes M."/>
            <person name="Tomlinson C."/>
            <person name="Wollam A."/>
            <person name="Palsikar V.B."/>
            <person name="Mardis E.R."/>
            <person name="Wilson R.K."/>
        </authorList>
    </citation>
    <scope>NUCLEOTIDE SEQUENCE [LARGE SCALE GENOMIC DNA]</scope>
    <source>
        <strain evidence="8">KA00683</strain>
    </source>
</reference>
<keyword evidence="8" id="KW-1185">Reference proteome</keyword>
<dbReference type="InterPro" id="IPR012337">
    <property type="entry name" value="RNaseH-like_sf"/>
</dbReference>
<accession>A0A134B0L1</accession>
<keyword evidence="3 5" id="KW-0540">Nuclease</keyword>
<dbReference type="Gene3D" id="3.30.420.140">
    <property type="entry name" value="YqgF/RNase H-like domain"/>
    <property type="match status" value="1"/>
</dbReference>
<proteinExistence type="inferred from homology"/>
<comment type="caution">
    <text evidence="7">The sequence shown here is derived from an EMBL/GenBank/DDBJ whole genome shotgun (WGS) entry which is preliminary data.</text>
</comment>
<dbReference type="PATRIC" id="fig|322095.3.peg.1972"/>
<protein>
    <recommendedName>
        <fullName evidence="5">Putative pre-16S rRNA nuclease</fullName>
        <ecNumber evidence="5">3.1.-.-</ecNumber>
    </recommendedName>
</protein>
<dbReference type="PANTHER" id="PTHR33317:SF4">
    <property type="entry name" value="POLYNUCLEOTIDYL TRANSFERASE, RIBONUCLEASE H-LIKE SUPERFAMILY PROTEIN"/>
    <property type="match status" value="1"/>
</dbReference>
<dbReference type="InterPro" id="IPR037027">
    <property type="entry name" value="YqgF/RNaseH-like_dom_sf"/>
</dbReference>
<dbReference type="GO" id="GO:0016788">
    <property type="term" value="F:hydrolase activity, acting on ester bonds"/>
    <property type="evidence" value="ECO:0007669"/>
    <property type="project" value="UniProtKB-UniRule"/>
</dbReference>
<name>A0A134B0L1_9PORP</name>
<dbReference type="SUPFAM" id="SSF53098">
    <property type="entry name" value="Ribonuclease H-like"/>
    <property type="match status" value="1"/>
</dbReference>
<dbReference type="HAMAP" id="MF_00651">
    <property type="entry name" value="Nuclease_YqgF"/>
    <property type="match status" value="1"/>
</dbReference>
<feature type="domain" description="YqgF/RNase H-like" evidence="6">
    <location>
        <begin position="2"/>
        <end position="100"/>
    </location>
</feature>
<dbReference type="GO" id="GO:0004518">
    <property type="term" value="F:nuclease activity"/>
    <property type="evidence" value="ECO:0007669"/>
    <property type="project" value="UniProtKB-KW"/>
</dbReference>
<dbReference type="CDD" id="cd16964">
    <property type="entry name" value="YqgF"/>
    <property type="match status" value="1"/>
</dbReference>
<dbReference type="Pfam" id="PF03652">
    <property type="entry name" value="RuvX"/>
    <property type="match status" value="1"/>
</dbReference>
<dbReference type="InterPro" id="IPR006641">
    <property type="entry name" value="YqgF/RNaseH-like_dom"/>
</dbReference>
<dbReference type="PANTHER" id="PTHR33317">
    <property type="entry name" value="POLYNUCLEOTIDYL TRANSFERASE, RIBONUCLEASE H-LIKE SUPERFAMILY PROTEIN"/>
    <property type="match status" value="1"/>
</dbReference>
<evidence type="ECO:0000256" key="3">
    <source>
        <dbReference type="ARBA" id="ARBA00022722"/>
    </source>
</evidence>
<dbReference type="InterPro" id="IPR005227">
    <property type="entry name" value="YqgF"/>
</dbReference>
<keyword evidence="4 5" id="KW-0378">Hydrolase</keyword>
<keyword evidence="1 5" id="KW-0963">Cytoplasm</keyword>
<dbReference type="OrthoDB" id="9796140at2"/>
<evidence type="ECO:0000259" key="6">
    <source>
        <dbReference type="SMART" id="SM00732"/>
    </source>
</evidence>
<dbReference type="GO" id="GO:0005829">
    <property type="term" value="C:cytosol"/>
    <property type="evidence" value="ECO:0007669"/>
    <property type="project" value="TreeGrafter"/>
</dbReference>
<sequence>MGRILAIDYGQKRCGVAVTYPLQITPGGLGTHPTHQLLAFVTDYVQRESVERIIIGYPRQMNNEESASMKYIRPFVEKLRKTLPSVPIEYQDERFTSTLAQRAIREAGIGKKRREQDKGLVDEVSAVIILQSYLESRDGLGAIHLPFK</sequence>
<dbReference type="GO" id="GO:0000967">
    <property type="term" value="P:rRNA 5'-end processing"/>
    <property type="evidence" value="ECO:0007669"/>
    <property type="project" value="UniProtKB-UniRule"/>
</dbReference>
<dbReference type="Proteomes" id="UP000070224">
    <property type="component" value="Unassembled WGS sequence"/>
</dbReference>
<dbReference type="STRING" id="322095.HMPREF3185_01997"/>
<evidence type="ECO:0000313" key="7">
    <source>
        <dbReference type="EMBL" id="KXB73474.1"/>
    </source>
</evidence>
<evidence type="ECO:0000256" key="5">
    <source>
        <dbReference type="HAMAP-Rule" id="MF_00651"/>
    </source>
</evidence>
<evidence type="ECO:0000256" key="1">
    <source>
        <dbReference type="ARBA" id="ARBA00022490"/>
    </source>
</evidence>
<dbReference type="SMART" id="SM00732">
    <property type="entry name" value="YqgFc"/>
    <property type="match status" value="1"/>
</dbReference>
<dbReference type="AlphaFoldDB" id="A0A134B0L1"/>
<comment type="similarity">
    <text evidence="5">Belongs to the YqgF HJR family.</text>
</comment>
<dbReference type="EMBL" id="LSDK01000138">
    <property type="protein sequence ID" value="KXB73474.1"/>
    <property type="molecule type" value="Genomic_DNA"/>
</dbReference>
<evidence type="ECO:0000256" key="2">
    <source>
        <dbReference type="ARBA" id="ARBA00022517"/>
    </source>
</evidence>
<comment type="subcellular location">
    <subcellularLocation>
        <location evidence="5">Cytoplasm</location>
    </subcellularLocation>
</comment>
<dbReference type="RefSeq" id="WP_060936042.1">
    <property type="nucleotide sequence ID" value="NZ_KQ960465.1"/>
</dbReference>
<dbReference type="NCBIfam" id="TIGR00250">
    <property type="entry name" value="RNAse_H_YqgF"/>
    <property type="match status" value="1"/>
</dbReference>
<organism evidence="7 8">
    <name type="scientific">Porphyromonas somerae</name>
    <dbReference type="NCBI Taxonomy" id="322095"/>
    <lineage>
        <taxon>Bacteria</taxon>
        <taxon>Pseudomonadati</taxon>
        <taxon>Bacteroidota</taxon>
        <taxon>Bacteroidia</taxon>
        <taxon>Bacteroidales</taxon>
        <taxon>Porphyromonadaceae</taxon>
        <taxon>Porphyromonas</taxon>
    </lineage>
</organism>
<evidence type="ECO:0000313" key="8">
    <source>
        <dbReference type="Proteomes" id="UP000070224"/>
    </source>
</evidence>
<comment type="function">
    <text evidence="5">Could be a nuclease involved in processing of the 5'-end of pre-16S rRNA.</text>
</comment>
<keyword evidence="2 5" id="KW-0690">Ribosome biogenesis</keyword>
<gene>
    <name evidence="7" type="ORF">HMPREF3185_01997</name>
</gene>